<organism evidence="1 2">
    <name type="scientific">Panicum miliaceum</name>
    <name type="common">Proso millet</name>
    <name type="synonym">Broomcorn millet</name>
    <dbReference type="NCBI Taxonomy" id="4540"/>
    <lineage>
        <taxon>Eukaryota</taxon>
        <taxon>Viridiplantae</taxon>
        <taxon>Streptophyta</taxon>
        <taxon>Embryophyta</taxon>
        <taxon>Tracheophyta</taxon>
        <taxon>Spermatophyta</taxon>
        <taxon>Magnoliopsida</taxon>
        <taxon>Liliopsida</taxon>
        <taxon>Poales</taxon>
        <taxon>Poaceae</taxon>
        <taxon>PACMAD clade</taxon>
        <taxon>Panicoideae</taxon>
        <taxon>Panicodae</taxon>
        <taxon>Paniceae</taxon>
        <taxon>Panicinae</taxon>
        <taxon>Panicum</taxon>
        <taxon>Panicum sect. Panicum</taxon>
    </lineage>
</organism>
<sequence>MKKLAWTKEEDAALQEQPQQQQWVIAAPLRRISEGTLPMFPLALGMLGRSGADLSGACLKLFP</sequence>
<evidence type="ECO:0000313" key="1">
    <source>
        <dbReference type="EMBL" id="RLM91905.1"/>
    </source>
</evidence>
<proteinExistence type="predicted"/>
<gene>
    <name evidence="1" type="ORF">C2845_PM08G21570</name>
</gene>
<reference evidence="2" key="1">
    <citation type="journal article" date="2019" name="Nat. Commun.">
        <title>The genome of broomcorn millet.</title>
        <authorList>
            <person name="Zou C."/>
            <person name="Miki D."/>
            <person name="Li D."/>
            <person name="Tang Q."/>
            <person name="Xiao L."/>
            <person name="Rajput S."/>
            <person name="Deng P."/>
            <person name="Jia W."/>
            <person name="Huang R."/>
            <person name="Zhang M."/>
            <person name="Sun Y."/>
            <person name="Hu J."/>
            <person name="Fu X."/>
            <person name="Schnable P.S."/>
            <person name="Li F."/>
            <person name="Zhang H."/>
            <person name="Feng B."/>
            <person name="Zhu X."/>
            <person name="Liu R."/>
            <person name="Schnable J.C."/>
            <person name="Zhu J.-K."/>
            <person name="Zhang H."/>
        </authorList>
    </citation>
    <scope>NUCLEOTIDE SEQUENCE [LARGE SCALE GENOMIC DNA]</scope>
</reference>
<protein>
    <submittedName>
        <fullName evidence="1">Uncharacterized protein</fullName>
    </submittedName>
</protein>
<dbReference type="AlphaFoldDB" id="A0A3L6QXX5"/>
<dbReference type="Proteomes" id="UP000275267">
    <property type="component" value="Unassembled WGS sequence"/>
</dbReference>
<dbReference type="EMBL" id="PQIB02000010">
    <property type="protein sequence ID" value="RLM91905.1"/>
    <property type="molecule type" value="Genomic_DNA"/>
</dbReference>
<evidence type="ECO:0000313" key="2">
    <source>
        <dbReference type="Proteomes" id="UP000275267"/>
    </source>
</evidence>
<name>A0A3L6QXX5_PANMI</name>
<comment type="caution">
    <text evidence="1">The sequence shown here is derived from an EMBL/GenBank/DDBJ whole genome shotgun (WGS) entry which is preliminary data.</text>
</comment>
<accession>A0A3L6QXX5</accession>
<keyword evidence="2" id="KW-1185">Reference proteome</keyword>